<evidence type="ECO:0000313" key="2">
    <source>
        <dbReference type="EMBL" id="WPB83763.1"/>
    </source>
</evidence>
<feature type="signal peptide" evidence="1">
    <location>
        <begin position="1"/>
        <end position="21"/>
    </location>
</feature>
<gene>
    <name evidence="2" type="ORF">R9Z33_16810</name>
</gene>
<dbReference type="EMBL" id="CP137852">
    <property type="protein sequence ID" value="WPB83763.1"/>
    <property type="molecule type" value="Genomic_DNA"/>
</dbReference>
<name>A0ABZ0PDI0_9PROT</name>
<dbReference type="RefSeq" id="WP_318647720.1">
    <property type="nucleotide sequence ID" value="NZ_CP137852.1"/>
</dbReference>
<reference evidence="2 3" key="1">
    <citation type="submission" date="2023-11" db="EMBL/GenBank/DDBJ databases">
        <title>Arctic aerobic anoxygenic photoheterotroph Sediminicoccus rosea KRV36 adapts its photosynthesis to long days of polar summer.</title>
        <authorList>
            <person name="Tomasch J."/>
            <person name="Kopejtka K."/>
            <person name="Bily T."/>
            <person name="Gardiner A.T."/>
            <person name="Gardian Z."/>
            <person name="Shivaramu S."/>
            <person name="Koblizek M."/>
            <person name="Engelhardt F."/>
            <person name="Kaftan D."/>
        </authorList>
    </citation>
    <scope>NUCLEOTIDE SEQUENCE [LARGE SCALE GENOMIC DNA]</scope>
    <source>
        <strain evidence="2 3">R-30</strain>
    </source>
</reference>
<keyword evidence="3" id="KW-1185">Reference proteome</keyword>
<keyword evidence="1" id="KW-0732">Signal</keyword>
<accession>A0ABZ0PDI0</accession>
<dbReference type="Proteomes" id="UP001305521">
    <property type="component" value="Chromosome"/>
</dbReference>
<organism evidence="2 3">
    <name type="scientific">Sediminicoccus rosea</name>
    <dbReference type="NCBI Taxonomy" id="1225128"/>
    <lineage>
        <taxon>Bacteria</taxon>
        <taxon>Pseudomonadati</taxon>
        <taxon>Pseudomonadota</taxon>
        <taxon>Alphaproteobacteria</taxon>
        <taxon>Acetobacterales</taxon>
        <taxon>Roseomonadaceae</taxon>
        <taxon>Sediminicoccus</taxon>
    </lineage>
</organism>
<proteinExistence type="predicted"/>
<feature type="chain" id="PRO_5046842091" evidence="1">
    <location>
        <begin position="22"/>
        <end position="127"/>
    </location>
</feature>
<sequence>MTHRWLLLLAFLAVSTGQALAHGGGRGVNGGVIGEIGDRHVEVLARDGEIRVWVLDAHDHPVTAAGASGSVVVLAQGRSQTLPLALGDGGAFLVARGDFRADRAMRVVATLTLPGQPQRQARFTPIE</sequence>
<protein>
    <submittedName>
        <fullName evidence="2">Uncharacterized protein</fullName>
    </submittedName>
</protein>
<evidence type="ECO:0000256" key="1">
    <source>
        <dbReference type="SAM" id="SignalP"/>
    </source>
</evidence>
<evidence type="ECO:0000313" key="3">
    <source>
        <dbReference type="Proteomes" id="UP001305521"/>
    </source>
</evidence>